<comment type="similarity">
    <text evidence="2">Belongs to the outer membrane factor (OMF) (TC 1.B.17) family.</text>
</comment>
<reference evidence="8 9" key="1">
    <citation type="journal article" date="2009" name="BMC Genomics">
        <title>Conservation in the face of diversity: multistrain analysis of an intracellular bacterium.</title>
        <authorList>
            <person name="Dark M.J."/>
            <person name="Herndon D.R."/>
            <person name="Kappmeyer L.S."/>
            <person name="Gonzales M.P."/>
            <person name="Nordeen E."/>
            <person name="Palmer G.H."/>
            <person name="Knowles D.P. Jr."/>
            <person name="Brayton K.A."/>
        </authorList>
    </citation>
    <scope>NUCLEOTIDE SEQUENCE [LARGE SCALE GENOMIC DNA]</scope>
    <source>
        <strain evidence="8 9">Florida</strain>
    </source>
</reference>
<evidence type="ECO:0000313" key="9">
    <source>
        <dbReference type="Proteomes" id="UP000007307"/>
    </source>
</evidence>
<evidence type="ECO:0000313" key="8">
    <source>
        <dbReference type="EMBL" id="ACM49613.1"/>
    </source>
</evidence>
<proteinExistence type="inferred from homology"/>
<dbReference type="SUPFAM" id="SSF56954">
    <property type="entry name" value="Outer membrane efflux proteins (OEP)"/>
    <property type="match status" value="1"/>
</dbReference>
<dbReference type="HOGENOM" id="CLU_012817_0_1_5"/>
<dbReference type="Proteomes" id="UP000007307">
    <property type="component" value="Chromosome"/>
</dbReference>
<keyword evidence="5" id="KW-0812">Transmembrane</keyword>
<keyword evidence="4" id="KW-1134">Transmembrane beta strand</keyword>
<dbReference type="PANTHER" id="PTHR30026">
    <property type="entry name" value="OUTER MEMBRANE PROTEIN TOLC"/>
    <property type="match status" value="1"/>
</dbReference>
<name>B9KGQ9_ANAMF</name>
<accession>B9KGQ9</accession>
<evidence type="ECO:0000256" key="1">
    <source>
        <dbReference type="ARBA" id="ARBA00004442"/>
    </source>
</evidence>
<dbReference type="KEGG" id="amf:AMF_780"/>
<dbReference type="GO" id="GO:0015562">
    <property type="term" value="F:efflux transmembrane transporter activity"/>
    <property type="evidence" value="ECO:0007669"/>
    <property type="project" value="InterPro"/>
</dbReference>
<dbReference type="AlphaFoldDB" id="B9KGQ9"/>
<dbReference type="STRING" id="320483.AMF_780"/>
<keyword evidence="7" id="KW-0998">Cell outer membrane</keyword>
<dbReference type="InterPro" id="IPR051906">
    <property type="entry name" value="TolC-like"/>
</dbReference>
<dbReference type="GO" id="GO:1990281">
    <property type="term" value="C:efflux pump complex"/>
    <property type="evidence" value="ECO:0007669"/>
    <property type="project" value="TreeGrafter"/>
</dbReference>
<evidence type="ECO:0000256" key="5">
    <source>
        <dbReference type="ARBA" id="ARBA00022692"/>
    </source>
</evidence>
<dbReference type="Gene3D" id="1.20.1600.10">
    <property type="entry name" value="Outer membrane efflux proteins (OEP)"/>
    <property type="match status" value="1"/>
</dbReference>
<evidence type="ECO:0000256" key="3">
    <source>
        <dbReference type="ARBA" id="ARBA00022448"/>
    </source>
</evidence>
<comment type="subcellular location">
    <subcellularLocation>
        <location evidence="1">Cell outer membrane</location>
    </subcellularLocation>
</comment>
<keyword evidence="9" id="KW-1185">Reference proteome</keyword>
<dbReference type="GO" id="GO:0015288">
    <property type="term" value="F:porin activity"/>
    <property type="evidence" value="ECO:0007669"/>
    <property type="project" value="TreeGrafter"/>
</dbReference>
<gene>
    <name evidence="8" type="primary">tolC</name>
    <name evidence="8" type="ordered locus">AMF_780</name>
</gene>
<dbReference type="Pfam" id="PF02321">
    <property type="entry name" value="OEP"/>
    <property type="match status" value="1"/>
</dbReference>
<dbReference type="InterPro" id="IPR003423">
    <property type="entry name" value="OMP_efflux"/>
</dbReference>
<keyword evidence="6" id="KW-0472">Membrane</keyword>
<sequence length="465" mass="51972">MSISKLGPQPRNKRADSTSCAAMQYTLNSVRGVIKMLRRRRFYITIARETNSSWWLLMRIGFLLLSSAFLVALSSGAYGTSLDEALKKTLENNYAIKAGVYRSLATKREIASAVIRGFLPRVTYDFVVQKDGRHASHSMSTLTLTQPMFDGAATLALDKAKHLHNAQDVGLALEKQKTLLGAIKTYMGVLTAYEVHKLNENNVKVFEQHMLAAEKRFSVGEITKTELAQARARFSAAKSDAMSAAGKLKAMEASYTRIVGEKPVDLKYPRHRLHIPESLQEAIEASKAGNLALILSRYLYQASKRDVAIATAKKVLPSLSISASELFPGINVDKASQRLEVRLRFPVFEQGTGFMDIDRAHKIRQHKLYSLREEMREIEESIILAWENLATSRSVLKSARDSARFTETALEAIKQEAKLNLKTTLDVLDVEQELLKARVNTINAHSELIVSQYNLLALIGQFNIN</sequence>
<dbReference type="EMBL" id="CP001079">
    <property type="protein sequence ID" value="ACM49613.1"/>
    <property type="molecule type" value="Genomic_DNA"/>
</dbReference>
<dbReference type="GO" id="GO:0009279">
    <property type="term" value="C:cell outer membrane"/>
    <property type="evidence" value="ECO:0007669"/>
    <property type="project" value="UniProtKB-SubCell"/>
</dbReference>
<dbReference type="SMR" id="B9KGQ9"/>
<evidence type="ECO:0000256" key="2">
    <source>
        <dbReference type="ARBA" id="ARBA00007613"/>
    </source>
</evidence>
<evidence type="ECO:0000256" key="6">
    <source>
        <dbReference type="ARBA" id="ARBA00023136"/>
    </source>
</evidence>
<organism evidence="8 9">
    <name type="scientific">Anaplasma marginale (strain Florida)</name>
    <dbReference type="NCBI Taxonomy" id="320483"/>
    <lineage>
        <taxon>Bacteria</taxon>
        <taxon>Pseudomonadati</taxon>
        <taxon>Pseudomonadota</taxon>
        <taxon>Alphaproteobacteria</taxon>
        <taxon>Rickettsiales</taxon>
        <taxon>Anaplasmataceae</taxon>
        <taxon>Anaplasma</taxon>
    </lineage>
</organism>
<evidence type="ECO:0000256" key="4">
    <source>
        <dbReference type="ARBA" id="ARBA00022452"/>
    </source>
</evidence>
<dbReference type="PANTHER" id="PTHR30026:SF20">
    <property type="entry name" value="OUTER MEMBRANE PROTEIN TOLC"/>
    <property type="match status" value="1"/>
</dbReference>
<evidence type="ECO:0000256" key="7">
    <source>
        <dbReference type="ARBA" id="ARBA00023237"/>
    </source>
</evidence>
<dbReference type="eggNOG" id="COG1538">
    <property type="taxonomic scope" value="Bacteria"/>
</dbReference>
<protein>
    <submittedName>
        <fullName evidence="8">Outer membrane protein (TolC)</fullName>
    </submittedName>
</protein>
<keyword evidence="3" id="KW-0813">Transport</keyword>